<gene>
    <name evidence="10 14" type="primary">miaA</name>
    <name evidence="14" type="ORF">MESMUL_03720</name>
</gene>
<evidence type="ECO:0000256" key="11">
    <source>
        <dbReference type="RuleBase" id="RU003783"/>
    </source>
</evidence>
<evidence type="ECO:0000256" key="9">
    <source>
        <dbReference type="ARBA" id="ARBA00049563"/>
    </source>
</evidence>
<comment type="cofactor">
    <cofactor evidence="1 10">
        <name>Mg(2+)</name>
        <dbReference type="ChEBI" id="CHEBI:18420"/>
    </cofactor>
</comment>
<feature type="region of interest" description="Interaction with substrate tRNA" evidence="10">
    <location>
        <begin position="159"/>
        <end position="163"/>
    </location>
</feature>
<evidence type="ECO:0000256" key="5">
    <source>
        <dbReference type="ARBA" id="ARBA00022694"/>
    </source>
</evidence>
<sequence length="319" mass="35065">MAFDALMILGPTASGKTALSLSIASELPAEVISVDSALVYRGMDIGTAKPTEAERGGVPHHLIDIRDIGEPYNVADFTEDCVKLIPEIRSRGALPILVGGTMLYANALLHGLAELPATDPAVREAVTAEGEEKGWPAMREELAKVDPETAARLKPNDRQRISRAIEVYRMTGRPMSAIIAEQPHSAPPFRIAAIALLPEDRAALHAKIAERFDAMLEAGFLDEMKRLTGLPGFDRESPAMRSVGYRQALEYLAGETDYAVFRDKAIAATRQLAKRQITWLRSMKDEIRAFDPYTESGLRDAKAYALSLDWDLRRPVVRA</sequence>
<proteinExistence type="inferred from homology"/>
<dbReference type="PANTHER" id="PTHR11088">
    <property type="entry name" value="TRNA DIMETHYLALLYLTRANSFERASE"/>
    <property type="match status" value="1"/>
</dbReference>
<dbReference type="Proteomes" id="UP000266091">
    <property type="component" value="Unassembled WGS sequence"/>
</dbReference>
<protein>
    <recommendedName>
        <fullName evidence="10">tRNA dimethylallyltransferase</fullName>
        <ecNumber evidence="10">2.5.1.75</ecNumber>
    </recommendedName>
    <alternativeName>
        <fullName evidence="10">Dimethylallyl diphosphate:tRNA dimethylallyltransferase</fullName>
        <shortName evidence="10">DMAPP:tRNA dimethylallyltransferase</shortName>
        <shortName evidence="10">DMATase</shortName>
    </alternativeName>
    <alternativeName>
        <fullName evidence="10">Isopentenyl-diphosphate:tRNA isopentenyltransferase</fullName>
        <shortName evidence="10">IPP transferase</shortName>
        <shortName evidence="10">IPPT</shortName>
        <shortName evidence="10">IPTase</shortName>
    </alternativeName>
</protein>
<dbReference type="HAMAP" id="MF_00185">
    <property type="entry name" value="IPP_trans"/>
    <property type="match status" value="1"/>
</dbReference>
<dbReference type="PANTHER" id="PTHR11088:SF60">
    <property type="entry name" value="TRNA DIMETHYLALLYLTRANSFERASE"/>
    <property type="match status" value="1"/>
</dbReference>
<feature type="site" description="Interaction with substrate tRNA" evidence="10">
    <location>
        <position position="123"/>
    </location>
</feature>
<dbReference type="EMBL" id="BGZJ01000001">
    <property type="protein sequence ID" value="GBO93018.1"/>
    <property type="molecule type" value="Genomic_DNA"/>
</dbReference>
<dbReference type="InterPro" id="IPR018022">
    <property type="entry name" value="IPT"/>
</dbReference>
<evidence type="ECO:0000256" key="3">
    <source>
        <dbReference type="ARBA" id="ARBA00005842"/>
    </source>
</evidence>
<reference evidence="14 15" key="1">
    <citation type="journal article" date="2018" name="Int. J. Syst. Evol. Microbiol.">
        <title>Mesosutterella multiformis gen. nov., sp. nov., a member of the family Sutterellaceae and Sutterella megalosphaeroides sp. nov., isolated from human faeces.</title>
        <authorList>
            <person name="Sakamoto M."/>
            <person name="Ikeyama N."/>
            <person name="Kunihiro T."/>
            <person name="Iino T."/>
            <person name="Yuki M."/>
            <person name="Ohkuma M."/>
        </authorList>
    </citation>
    <scope>NUCLEOTIDE SEQUENCE [LARGE SCALE GENOMIC DNA]</scope>
    <source>
        <strain evidence="14 15">4NBBH2</strain>
    </source>
</reference>
<dbReference type="EC" id="2.5.1.75" evidence="10"/>
<dbReference type="Gene3D" id="3.40.50.300">
    <property type="entry name" value="P-loop containing nucleotide triphosphate hydrolases"/>
    <property type="match status" value="1"/>
</dbReference>
<dbReference type="NCBIfam" id="TIGR00174">
    <property type="entry name" value="miaA"/>
    <property type="match status" value="1"/>
</dbReference>
<evidence type="ECO:0000256" key="12">
    <source>
        <dbReference type="RuleBase" id="RU003784"/>
    </source>
</evidence>
<evidence type="ECO:0000256" key="6">
    <source>
        <dbReference type="ARBA" id="ARBA00022741"/>
    </source>
</evidence>
<evidence type="ECO:0000313" key="15">
    <source>
        <dbReference type="Proteomes" id="UP000266091"/>
    </source>
</evidence>
<comment type="similarity">
    <text evidence="3 10 13">Belongs to the IPP transferase family.</text>
</comment>
<comment type="function">
    <text evidence="2 10 12">Catalyzes the transfer of a dimethylallyl group onto the adenine at position 37 in tRNAs that read codons beginning with uridine, leading to the formation of N6-(dimethylallyl)adenosine (i(6)A).</text>
</comment>
<evidence type="ECO:0000256" key="4">
    <source>
        <dbReference type="ARBA" id="ARBA00022679"/>
    </source>
</evidence>
<dbReference type="RefSeq" id="WP_116269492.1">
    <property type="nucleotide sequence ID" value="NZ_BGZJ01000001.1"/>
</dbReference>
<dbReference type="InterPro" id="IPR039657">
    <property type="entry name" value="Dimethylallyltransferase"/>
</dbReference>
<feature type="binding site" evidence="10">
    <location>
        <begin position="10"/>
        <end position="17"/>
    </location>
    <ligand>
        <name>ATP</name>
        <dbReference type="ChEBI" id="CHEBI:30616"/>
    </ligand>
</feature>
<evidence type="ECO:0000256" key="8">
    <source>
        <dbReference type="ARBA" id="ARBA00022842"/>
    </source>
</evidence>
<evidence type="ECO:0000256" key="7">
    <source>
        <dbReference type="ARBA" id="ARBA00022840"/>
    </source>
</evidence>
<dbReference type="GO" id="GO:0005524">
    <property type="term" value="F:ATP binding"/>
    <property type="evidence" value="ECO:0007669"/>
    <property type="project" value="UniProtKB-UniRule"/>
</dbReference>
<keyword evidence="4 10" id="KW-0808">Transferase</keyword>
<dbReference type="FunFam" id="1.10.20.140:FF:000001">
    <property type="entry name" value="tRNA dimethylallyltransferase"/>
    <property type="match status" value="1"/>
</dbReference>
<keyword evidence="5 10" id="KW-0819">tRNA processing</keyword>
<feature type="site" description="Interaction with substrate tRNA" evidence="10">
    <location>
        <position position="101"/>
    </location>
</feature>
<accession>A0A388S9T6</accession>
<comment type="catalytic activity">
    <reaction evidence="9 10 11">
        <text>adenosine(37) in tRNA + dimethylallyl diphosphate = N(6)-dimethylallyladenosine(37) in tRNA + diphosphate</text>
        <dbReference type="Rhea" id="RHEA:26482"/>
        <dbReference type="Rhea" id="RHEA-COMP:10162"/>
        <dbReference type="Rhea" id="RHEA-COMP:10375"/>
        <dbReference type="ChEBI" id="CHEBI:33019"/>
        <dbReference type="ChEBI" id="CHEBI:57623"/>
        <dbReference type="ChEBI" id="CHEBI:74411"/>
        <dbReference type="ChEBI" id="CHEBI:74415"/>
        <dbReference type="EC" id="2.5.1.75"/>
    </reaction>
</comment>
<dbReference type="Gene3D" id="1.10.20.140">
    <property type="match status" value="1"/>
</dbReference>
<feature type="binding site" evidence="10">
    <location>
        <begin position="12"/>
        <end position="17"/>
    </location>
    <ligand>
        <name>substrate</name>
    </ligand>
</feature>
<dbReference type="InterPro" id="IPR027417">
    <property type="entry name" value="P-loop_NTPase"/>
</dbReference>
<keyword evidence="8 10" id="KW-0460">Magnesium</keyword>
<comment type="caution">
    <text evidence="10">Lacks conserved residue(s) required for the propagation of feature annotation.</text>
</comment>
<evidence type="ECO:0000256" key="13">
    <source>
        <dbReference type="RuleBase" id="RU003785"/>
    </source>
</evidence>
<evidence type="ECO:0000256" key="10">
    <source>
        <dbReference type="HAMAP-Rule" id="MF_00185"/>
    </source>
</evidence>
<dbReference type="AlphaFoldDB" id="A0A388S9T6"/>
<evidence type="ECO:0000313" key="14">
    <source>
        <dbReference type="EMBL" id="GBO93018.1"/>
    </source>
</evidence>
<evidence type="ECO:0000256" key="2">
    <source>
        <dbReference type="ARBA" id="ARBA00003213"/>
    </source>
</evidence>
<dbReference type="OrthoDB" id="9776390at2"/>
<feature type="region of interest" description="Interaction with substrate tRNA" evidence="10">
    <location>
        <begin position="274"/>
        <end position="281"/>
    </location>
</feature>
<evidence type="ECO:0000256" key="1">
    <source>
        <dbReference type="ARBA" id="ARBA00001946"/>
    </source>
</evidence>
<comment type="caution">
    <text evidence="14">The sequence shown here is derived from an EMBL/GenBank/DDBJ whole genome shotgun (WGS) entry which is preliminary data.</text>
</comment>
<keyword evidence="6 10" id="KW-0547">Nucleotide-binding</keyword>
<dbReference type="GO" id="GO:0006400">
    <property type="term" value="P:tRNA modification"/>
    <property type="evidence" value="ECO:0007669"/>
    <property type="project" value="TreeGrafter"/>
</dbReference>
<name>A0A388S9T6_9BURK</name>
<keyword evidence="15" id="KW-1185">Reference proteome</keyword>
<keyword evidence="7 10" id="KW-0067">ATP-binding</keyword>
<dbReference type="GO" id="GO:0052381">
    <property type="term" value="F:tRNA dimethylallyltransferase activity"/>
    <property type="evidence" value="ECO:0007669"/>
    <property type="project" value="UniProtKB-UniRule"/>
</dbReference>
<dbReference type="Pfam" id="PF01715">
    <property type="entry name" value="IPPT"/>
    <property type="match status" value="1"/>
</dbReference>
<organism evidence="14 15">
    <name type="scientific">Mesosutterella multiformis</name>
    <dbReference type="NCBI Taxonomy" id="2259133"/>
    <lineage>
        <taxon>Bacteria</taxon>
        <taxon>Pseudomonadati</taxon>
        <taxon>Pseudomonadota</taxon>
        <taxon>Betaproteobacteria</taxon>
        <taxon>Burkholderiales</taxon>
        <taxon>Sutterellaceae</taxon>
        <taxon>Mesosutterella</taxon>
    </lineage>
</organism>
<comment type="subunit">
    <text evidence="10">Monomer.</text>
</comment>
<feature type="region of interest" description="Interaction with substrate tRNA" evidence="10">
    <location>
        <begin position="35"/>
        <end position="38"/>
    </location>
</feature>
<dbReference type="SUPFAM" id="SSF52540">
    <property type="entry name" value="P-loop containing nucleoside triphosphate hydrolases"/>
    <property type="match status" value="1"/>
</dbReference>